<feature type="compositionally biased region" description="Basic and acidic residues" evidence="1">
    <location>
        <begin position="131"/>
        <end position="141"/>
    </location>
</feature>
<keyword evidence="3" id="KW-1185">Reference proteome</keyword>
<dbReference type="Proteomes" id="UP001642487">
    <property type="component" value="Chromosome 6"/>
</dbReference>
<feature type="region of interest" description="Disordered" evidence="1">
    <location>
        <begin position="123"/>
        <end position="142"/>
    </location>
</feature>
<accession>A0ABP0YXV0</accession>
<organism evidence="2 3">
    <name type="scientific">Citrullus colocynthis</name>
    <name type="common">colocynth</name>
    <dbReference type="NCBI Taxonomy" id="252529"/>
    <lineage>
        <taxon>Eukaryota</taxon>
        <taxon>Viridiplantae</taxon>
        <taxon>Streptophyta</taxon>
        <taxon>Embryophyta</taxon>
        <taxon>Tracheophyta</taxon>
        <taxon>Spermatophyta</taxon>
        <taxon>Magnoliopsida</taxon>
        <taxon>eudicotyledons</taxon>
        <taxon>Gunneridae</taxon>
        <taxon>Pentapetalae</taxon>
        <taxon>rosids</taxon>
        <taxon>fabids</taxon>
        <taxon>Cucurbitales</taxon>
        <taxon>Cucurbitaceae</taxon>
        <taxon>Benincaseae</taxon>
        <taxon>Citrullus</taxon>
    </lineage>
</organism>
<name>A0ABP0YXV0_9ROSI</name>
<dbReference type="EMBL" id="OZ021740">
    <property type="protein sequence ID" value="CAK9323856.1"/>
    <property type="molecule type" value="Genomic_DNA"/>
</dbReference>
<gene>
    <name evidence="2" type="ORF">CITCOLO1_LOCUS16070</name>
</gene>
<sequence>MSHLKCPPDCGCPQIKFSNPWNLVRDPITKFRVVEHKMNVVTTEFGINILGKFEDRKCSVERNEEGMKGIMLSQKNFEDENNLLKSENLALLQTNDKLLQEVNIWKQQVMEVKKDLSEARKQLTSQVKPGETSKEVEDMQSSRRIKKIREENVVLIKEAKGKEARIASLKGSIASF</sequence>
<evidence type="ECO:0000313" key="2">
    <source>
        <dbReference type="EMBL" id="CAK9323856.1"/>
    </source>
</evidence>
<proteinExistence type="predicted"/>
<reference evidence="2 3" key="1">
    <citation type="submission" date="2024-03" db="EMBL/GenBank/DDBJ databases">
        <authorList>
            <person name="Gkanogiannis A."/>
            <person name="Becerra Lopez-Lavalle L."/>
        </authorList>
    </citation>
    <scope>NUCLEOTIDE SEQUENCE [LARGE SCALE GENOMIC DNA]</scope>
</reference>
<evidence type="ECO:0000313" key="3">
    <source>
        <dbReference type="Proteomes" id="UP001642487"/>
    </source>
</evidence>
<evidence type="ECO:0000256" key="1">
    <source>
        <dbReference type="SAM" id="MobiDB-lite"/>
    </source>
</evidence>
<protein>
    <submittedName>
        <fullName evidence="2">Uncharacterized protein</fullName>
    </submittedName>
</protein>